<comment type="catalytic activity">
    <reaction evidence="2">
        <text>a 3'-end 2',3'-cyclophospho-ribonucleotide-RNA + H2O = a 3'-end 2'-phospho-ribonucleotide-RNA + H(+)</text>
        <dbReference type="Rhea" id="RHEA:11828"/>
        <dbReference type="Rhea" id="RHEA-COMP:10464"/>
        <dbReference type="Rhea" id="RHEA-COMP:17353"/>
        <dbReference type="ChEBI" id="CHEBI:15377"/>
        <dbReference type="ChEBI" id="CHEBI:15378"/>
        <dbReference type="ChEBI" id="CHEBI:83064"/>
        <dbReference type="ChEBI" id="CHEBI:173113"/>
        <dbReference type="EC" id="3.1.4.58"/>
    </reaction>
</comment>
<dbReference type="PANTHER" id="PTHR35561">
    <property type="entry name" value="RNA 2',3'-CYCLIC PHOSPHODIESTERASE"/>
    <property type="match status" value="1"/>
</dbReference>
<evidence type="ECO:0000256" key="2">
    <source>
        <dbReference type="HAMAP-Rule" id="MF_01940"/>
    </source>
</evidence>
<organism evidence="3 4">
    <name type="scientific">Scopulibacillus cellulosilyticus</name>
    <dbReference type="NCBI Taxonomy" id="2665665"/>
    <lineage>
        <taxon>Bacteria</taxon>
        <taxon>Bacillati</taxon>
        <taxon>Bacillota</taxon>
        <taxon>Bacilli</taxon>
        <taxon>Bacillales</taxon>
        <taxon>Sporolactobacillaceae</taxon>
        <taxon>Scopulibacillus</taxon>
    </lineage>
</organism>
<gene>
    <name evidence="3" type="primary">thpR</name>
    <name evidence="3" type="ORF">ACFQRG_11520</name>
</gene>
<feature type="active site" description="Proton acceptor" evidence="2">
    <location>
        <position position="132"/>
    </location>
</feature>
<sequence>MNKQTGSHYFIAFPVPLNVRKLLYEWANLLKNDLDYRYWTDIEDYHITCVFLGGSSQDQLTAVKTKLNHLTKNSKPFDCQLKGVDMFGRKDRPRVIYGDIKGDEHLFALQQAVHQICSDAGFELDKRPYHPHITIAKRWGAQHGVSIKELLSEKISADQEIKWTNHELVLYQVVLNQTPRYQPIERFELKKGE</sequence>
<protein>
    <recommendedName>
        <fullName evidence="2">RNA 2',3'-cyclic phosphodiesterase</fullName>
        <shortName evidence="2">RNA 2',3'-CPDase</shortName>
        <ecNumber evidence="2">3.1.4.58</ecNumber>
    </recommendedName>
</protein>
<evidence type="ECO:0000313" key="3">
    <source>
        <dbReference type="EMBL" id="MFC7393583.1"/>
    </source>
</evidence>
<dbReference type="HAMAP" id="MF_01940">
    <property type="entry name" value="RNA_CPDase"/>
    <property type="match status" value="1"/>
</dbReference>
<keyword evidence="4" id="KW-1185">Reference proteome</keyword>
<comment type="function">
    <text evidence="2">Hydrolyzes RNA 2',3'-cyclic phosphodiester to an RNA 2'-phosphomonoester.</text>
</comment>
<evidence type="ECO:0000256" key="1">
    <source>
        <dbReference type="ARBA" id="ARBA00022801"/>
    </source>
</evidence>
<evidence type="ECO:0000313" key="4">
    <source>
        <dbReference type="Proteomes" id="UP001596505"/>
    </source>
</evidence>
<comment type="caution">
    <text evidence="3">The sequence shown here is derived from an EMBL/GenBank/DDBJ whole genome shotgun (WGS) entry which is preliminary data.</text>
</comment>
<accession>A0ABW2PW28</accession>
<feature type="active site" description="Proton donor" evidence="2">
    <location>
        <position position="46"/>
    </location>
</feature>
<dbReference type="EC" id="3.1.4.58" evidence="2"/>
<dbReference type="Gene3D" id="3.90.1140.10">
    <property type="entry name" value="Cyclic phosphodiesterase"/>
    <property type="match status" value="1"/>
</dbReference>
<comment type="similarity">
    <text evidence="2">Belongs to the 2H phosphoesterase superfamily. ThpR family.</text>
</comment>
<dbReference type="EMBL" id="JBHTCO010000014">
    <property type="protein sequence ID" value="MFC7393583.1"/>
    <property type="molecule type" value="Genomic_DNA"/>
</dbReference>
<feature type="short sequence motif" description="HXTX 1" evidence="2">
    <location>
        <begin position="46"/>
        <end position="49"/>
    </location>
</feature>
<keyword evidence="1 2" id="KW-0378">Hydrolase</keyword>
<dbReference type="InterPro" id="IPR009097">
    <property type="entry name" value="Cyclic_Pdiesterase"/>
</dbReference>
<reference evidence="4" key="1">
    <citation type="journal article" date="2019" name="Int. J. Syst. Evol. Microbiol.">
        <title>The Global Catalogue of Microorganisms (GCM) 10K type strain sequencing project: providing services to taxonomists for standard genome sequencing and annotation.</title>
        <authorList>
            <consortium name="The Broad Institute Genomics Platform"/>
            <consortium name="The Broad Institute Genome Sequencing Center for Infectious Disease"/>
            <person name="Wu L."/>
            <person name="Ma J."/>
        </authorList>
    </citation>
    <scope>NUCLEOTIDE SEQUENCE [LARGE SCALE GENOMIC DNA]</scope>
    <source>
        <strain evidence="4">CGMCC 1.16305</strain>
    </source>
</reference>
<dbReference type="Proteomes" id="UP001596505">
    <property type="component" value="Unassembled WGS sequence"/>
</dbReference>
<name>A0ABW2PW28_9BACL</name>
<feature type="short sequence motif" description="HXTX 2" evidence="2">
    <location>
        <begin position="132"/>
        <end position="135"/>
    </location>
</feature>
<dbReference type="RefSeq" id="WP_380966098.1">
    <property type="nucleotide sequence ID" value="NZ_JBHTCO010000014.1"/>
</dbReference>
<dbReference type="SUPFAM" id="SSF55144">
    <property type="entry name" value="LigT-like"/>
    <property type="match status" value="1"/>
</dbReference>
<dbReference type="PANTHER" id="PTHR35561:SF1">
    <property type="entry name" value="RNA 2',3'-CYCLIC PHOSPHODIESTERASE"/>
    <property type="match status" value="1"/>
</dbReference>
<dbReference type="Pfam" id="PF13563">
    <property type="entry name" value="2_5_RNA_ligase2"/>
    <property type="match status" value="1"/>
</dbReference>
<proteinExistence type="inferred from homology"/>
<dbReference type="NCBIfam" id="TIGR02258">
    <property type="entry name" value="2_5_ligase"/>
    <property type="match status" value="1"/>
</dbReference>
<dbReference type="InterPro" id="IPR004175">
    <property type="entry name" value="RNA_CPDase"/>
</dbReference>